<feature type="domain" description="EndoU" evidence="11">
    <location>
        <begin position="17"/>
        <end position="290"/>
    </location>
</feature>
<keyword evidence="7" id="KW-0378">Hydrolase</keyword>
<dbReference type="GO" id="GO:0003723">
    <property type="term" value="F:RNA binding"/>
    <property type="evidence" value="ECO:0007669"/>
    <property type="project" value="UniProtKB-KW"/>
</dbReference>
<keyword evidence="6" id="KW-0255">Endonuclease</keyword>
<dbReference type="SUPFAM" id="SSF142877">
    <property type="entry name" value="EndoU-like"/>
    <property type="match status" value="1"/>
</dbReference>
<dbReference type="InterPro" id="IPR037227">
    <property type="entry name" value="EndoU-like"/>
</dbReference>
<comment type="similarity">
    <text evidence="2">Belongs to the ENDOU family.</text>
</comment>
<organism evidence="12 13">
    <name type="scientific">Dentiscutata erythropus</name>
    <dbReference type="NCBI Taxonomy" id="1348616"/>
    <lineage>
        <taxon>Eukaryota</taxon>
        <taxon>Fungi</taxon>
        <taxon>Fungi incertae sedis</taxon>
        <taxon>Mucoromycota</taxon>
        <taxon>Glomeromycotina</taxon>
        <taxon>Glomeromycetes</taxon>
        <taxon>Diversisporales</taxon>
        <taxon>Gigasporaceae</taxon>
        <taxon>Dentiscutata</taxon>
    </lineage>
</organism>
<dbReference type="GO" id="GO:0046872">
    <property type="term" value="F:metal ion binding"/>
    <property type="evidence" value="ECO:0007669"/>
    <property type="project" value="UniProtKB-KW"/>
</dbReference>
<dbReference type="PANTHER" id="PTHR12439">
    <property type="entry name" value="PLACENTAL PROTEIN 11-RELATED"/>
    <property type="match status" value="1"/>
</dbReference>
<keyword evidence="4" id="KW-0540">Nuclease</keyword>
<dbReference type="EMBL" id="CAJVPY010008823">
    <property type="protein sequence ID" value="CAG8701043.1"/>
    <property type="molecule type" value="Genomic_DNA"/>
</dbReference>
<evidence type="ECO:0000256" key="1">
    <source>
        <dbReference type="ARBA" id="ARBA00001936"/>
    </source>
</evidence>
<name>A0A9N9HQU2_9GLOM</name>
<dbReference type="GO" id="GO:0004521">
    <property type="term" value="F:RNA endonuclease activity"/>
    <property type="evidence" value="ECO:0007669"/>
    <property type="project" value="InterPro"/>
</dbReference>
<evidence type="ECO:0000256" key="6">
    <source>
        <dbReference type="ARBA" id="ARBA00022759"/>
    </source>
</evidence>
<evidence type="ECO:0000256" key="2">
    <source>
        <dbReference type="ARBA" id="ARBA00010168"/>
    </source>
</evidence>
<evidence type="ECO:0000256" key="8">
    <source>
        <dbReference type="ARBA" id="ARBA00022884"/>
    </source>
</evidence>
<dbReference type="PROSITE" id="PS51959">
    <property type="entry name" value="ENDOU"/>
    <property type="match status" value="1"/>
</dbReference>
<accession>A0A9N9HQU2</accession>
<reference evidence="12" key="1">
    <citation type="submission" date="2021-06" db="EMBL/GenBank/DDBJ databases">
        <authorList>
            <person name="Kallberg Y."/>
            <person name="Tangrot J."/>
            <person name="Rosling A."/>
        </authorList>
    </citation>
    <scope>NUCLEOTIDE SEQUENCE</scope>
    <source>
        <strain evidence="12">MA453B</strain>
    </source>
</reference>
<keyword evidence="8" id="KW-0694">RNA-binding</keyword>
<comment type="caution">
    <text evidence="12">The sequence shown here is derived from an EMBL/GenBank/DDBJ whole genome shotgun (WGS) entry which is preliminary data.</text>
</comment>
<dbReference type="GO" id="GO:0016787">
    <property type="term" value="F:hydrolase activity"/>
    <property type="evidence" value="ECO:0007669"/>
    <property type="project" value="UniProtKB-KW"/>
</dbReference>
<evidence type="ECO:0000256" key="4">
    <source>
        <dbReference type="ARBA" id="ARBA00022722"/>
    </source>
</evidence>
<dbReference type="InterPro" id="IPR018998">
    <property type="entry name" value="EndoU_C"/>
</dbReference>
<dbReference type="AlphaFoldDB" id="A0A9N9HQU2"/>
<keyword evidence="5" id="KW-0479">Metal-binding</keyword>
<evidence type="ECO:0000259" key="11">
    <source>
        <dbReference type="PROSITE" id="PS51959"/>
    </source>
</evidence>
<evidence type="ECO:0000256" key="10">
    <source>
        <dbReference type="ARBA" id="ARBA00023239"/>
    </source>
</evidence>
<proteinExistence type="inferred from homology"/>
<comment type="subunit">
    <text evidence="3">Monomer.</text>
</comment>
<evidence type="ECO:0000256" key="9">
    <source>
        <dbReference type="ARBA" id="ARBA00023211"/>
    </source>
</evidence>
<dbReference type="GO" id="GO:0016829">
    <property type="term" value="F:lyase activity"/>
    <property type="evidence" value="ECO:0007669"/>
    <property type="project" value="UniProtKB-KW"/>
</dbReference>
<dbReference type="OrthoDB" id="430326at2759"/>
<evidence type="ECO:0000313" key="13">
    <source>
        <dbReference type="Proteomes" id="UP000789405"/>
    </source>
</evidence>
<keyword evidence="10" id="KW-0456">Lyase</keyword>
<dbReference type="Pfam" id="PF09412">
    <property type="entry name" value="XendoU"/>
    <property type="match status" value="1"/>
</dbReference>
<keyword evidence="13" id="KW-1185">Reference proteome</keyword>
<comment type="cofactor">
    <cofactor evidence="1">
        <name>Mn(2+)</name>
        <dbReference type="ChEBI" id="CHEBI:29035"/>
    </cofactor>
</comment>
<sequence>MSSAMNLDDVPDPTQSELSNIGLAVQRLWELDKNRLEPGVDYTLNVYISHGNDHNAPAPKPLFNHVDRKVTSIPTYKFFYALLDNYIPQTGIPEVVDDSELKENERFLKACLQTGPLLYAFKYLQAKGAVKGNIADFEKELNEMWFNMYRRQGHGEDSSAFEHVFLGEVRNHEAKAFHNWITFYFYEKAGKMTFESLIPLKEGHSKHINPSGKEHVITLRFSFEGARKPFSTSFIGTSPEFELAMYTMLFLLKHSDTHVTLDDANLNLKIYPFDQNGIRFIGSAFPMILDPLK</sequence>
<gene>
    <name evidence="12" type="ORF">DERYTH_LOCUS12988</name>
</gene>
<evidence type="ECO:0000313" key="12">
    <source>
        <dbReference type="EMBL" id="CAG8701043.1"/>
    </source>
</evidence>
<dbReference type="Proteomes" id="UP000789405">
    <property type="component" value="Unassembled WGS sequence"/>
</dbReference>
<evidence type="ECO:0000256" key="3">
    <source>
        <dbReference type="ARBA" id="ARBA00011245"/>
    </source>
</evidence>
<dbReference type="InterPro" id="IPR039787">
    <property type="entry name" value="ENDOU"/>
</dbReference>
<keyword evidence="9" id="KW-0464">Manganese</keyword>
<evidence type="ECO:0000256" key="5">
    <source>
        <dbReference type="ARBA" id="ARBA00022723"/>
    </source>
</evidence>
<dbReference type="PANTHER" id="PTHR12439:SF11">
    <property type="entry name" value="URIDYLATE-SPECIFIC ENDORIBONUCLEASE"/>
    <property type="match status" value="1"/>
</dbReference>
<protein>
    <submittedName>
        <fullName evidence="12">9010_t:CDS:1</fullName>
    </submittedName>
</protein>
<evidence type="ECO:0000256" key="7">
    <source>
        <dbReference type="ARBA" id="ARBA00022801"/>
    </source>
</evidence>
<dbReference type="CDD" id="cd21159">
    <property type="entry name" value="XendoU"/>
    <property type="match status" value="1"/>
</dbReference>